<accession>A0A1I0RWV6</accession>
<proteinExistence type="predicted"/>
<dbReference type="EMBL" id="FOJI01000028">
    <property type="protein sequence ID" value="SEW45994.1"/>
    <property type="molecule type" value="Genomic_DNA"/>
</dbReference>
<keyword evidence="1" id="KW-1133">Transmembrane helix</keyword>
<dbReference type="Pfam" id="PF14501">
    <property type="entry name" value="HATPase_c_5"/>
    <property type="match status" value="1"/>
</dbReference>
<dbReference type="Proteomes" id="UP000199701">
    <property type="component" value="Unassembled WGS sequence"/>
</dbReference>
<evidence type="ECO:0000256" key="1">
    <source>
        <dbReference type="SAM" id="Phobius"/>
    </source>
</evidence>
<gene>
    <name evidence="3" type="ORF">SAMN05421659_12812</name>
</gene>
<dbReference type="PANTHER" id="PTHR40448">
    <property type="entry name" value="TWO-COMPONENT SENSOR HISTIDINE KINASE"/>
    <property type="match status" value="1"/>
</dbReference>
<feature type="transmembrane region" description="Helical" evidence="1">
    <location>
        <begin position="184"/>
        <end position="203"/>
    </location>
</feature>
<feature type="transmembrane region" description="Helical" evidence="1">
    <location>
        <begin position="115"/>
        <end position="138"/>
    </location>
</feature>
<protein>
    <submittedName>
        <fullName evidence="3">GHKL domain-containing protein</fullName>
    </submittedName>
</protein>
<evidence type="ECO:0000313" key="4">
    <source>
        <dbReference type="Proteomes" id="UP000199701"/>
    </source>
</evidence>
<keyword evidence="1" id="KW-0812">Transmembrane</keyword>
<dbReference type="InterPro" id="IPR036890">
    <property type="entry name" value="HATPase_C_sf"/>
</dbReference>
<dbReference type="GO" id="GO:0042802">
    <property type="term" value="F:identical protein binding"/>
    <property type="evidence" value="ECO:0007669"/>
    <property type="project" value="TreeGrafter"/>
</dbReference>
<dbReference type="OrthoDB" id="9813149at2"/>
<feature type="transmembrane region" description="Helical" evidence="1">
    <location>
        <begin position="68"/>
        <end position="85"/>
    </location>
</feature>
<dbReference type="Gene3D" id="3.30.565.10">
    <property type="entry name" value="Histidine kinase-like ATPase, C-terminal domain"/>
    <property type="match status" value="1"/>
</dbReference>
<reference evidence="3 4" key="1">
    <citation type="submission" date="2016-10" db="EMBL/GenBank/DDBJ databases">
        <authorList>
            <person name="de Groot N.N."/>
        </authorList>
    </citation>
    <scope>NUCLEOTIDE SEQUENCE [LARGE SCALE GENOMIC DNA]</scope>
    <source>
        <strain evidence="3 4">DSM 9179</strain>
    </source>
</reference>
<dbReference type="AlphaFoldDB" id="A0A1I0RWV6"/>
<feature type="transmembrane region" description="Helical" evidence="1">
    <location>
        <begin position="36"/>
        <end position="56"/>
    </location>
</feature>
<dbReference type="SUPFAM" id="SSF55874">
    <property type="entry name" value="ATPase domain of HSP90 chaperone/DNA topoisomerase II/histidine kinase"/>
    <property type="match status" value="1"/>
</dbReference>
<organism evidence="3 4">
    <name type="scientific">[Clostridium] fimetarium</name>
    <dbReference type="NCBI Taxonomy" id="99656"/>
    <lineage>
        <taxon>Bacteria</taxon>
        <taxon>Bacillati</taxon>
        <taxon>Bacillota</taxon>
        <taxon>Clostridia</taxon>
        <taxon>Lachnospirales</taxon>
        <taxon>Lachnospiraceae</taxon>
    </lineage>
</organism>
<dbReference type="STRING" id="99656.SAMN05421659_12812"/>
<name>A0A1I0RWV6_9FIRM</name>
<sequence>MTILNMSVFIFMNNILQGIFWMLCVNSILQEKHHILARNISKVVLISIGIIGFNIINNKQHLIEISDITLIMFLTFLVCLILYYNQFLLKRMLYCMGALSLVAALLTVYMKSEMILASSLVLSVWILTSIYALGLFAQNMKARFSWNIEYSEFSIIIVIVVCLIYSLIKAVGHNQNKIDEKWNDMQLCVCAVLLINVVFYYIAGSIYELFEKKIEIKLMELSYENSEFSADKIMHMHEEASKMRHDMKNCMAIVDKYIEHGDYVEARRYIYTLMEEKIDVLGIKMYCSNKVLNYIINNKFAVCEKENIETKCIISANLKCISDIDLSILIGNLLDNAIESSQKTDCGMINIEIYEEENITLVIENTIKESVIQNNQIFATTKQHKSKHGFGMISIKDIVKKYRGTIEYSEEGNVMTCLVILKKTF</sequence>
<feature type="transmembrane region" description="Helical" evidence="1">
    <location>
        <begin position="150"/>
        <end position="172"/>
    </location>
</feature>
<feature type="transmembrane region" description="Helical" evidence="1">
    <location>
        <begin position="6"/>
        <end position="29"/>
    </location>
</feature>
<evidence type="ECO:0000313" key="3">
    <source>
        <dbReference type="EMBL" id="SEW45994.1"/>
    </source>
</evidence>
<dbReference type="PANTHER" id="PTHR40448:SF1">
    <property type="entry name" value="TWO-COMPONENT SENSOR HISTIDINE KINASE"/>
    <property type="match status" value="1"/>
</dbReference>
<dbReference type="RefSeq" id="WP_092458195.1">
    <property type="nucleotide sequence ID" value="NZ_FOJI01000028.1"/>
</dbReference>
<feature type="domain" description="Sensor histidine kinase NatK-like C-terminal" evidence="2">
    <location>
        <begin position="324"/>
        <end position="416"/>
    </location>
</feature>
<dbReference type="InterPro" id="IPR032834">
    <property type="entry name" value="NatK-like_C"/>
</dbReference>
<keyword evidence="1" id="KW-0472">Membrane</keyword>
<feature type="transmembrane region" description="Helical" evidence="1">
    <location>
        <begin position="92"/>
        <end position="109"/>
    </location>
</feature>
<keyword evidence="4" id="KW-1185">Reference proteome</keyword>
<evidence type="ECO:0000259" key="2">
    <source>
        <dbReference type="Pfam" id="PF14501"/>
    </source>
</evidence>